<dbReference type="Proteomes" id="UP000573599">
    <property type="component" value="Unassembled WGS sequence"/>
</dbReference>
<name>A0A852WF14_9MICO</name>
<keyword evidence="3" id="KW-1185">Reference proteome</keyword>
<proteinExistence type="predicted"/>
<feature type="compositionally biased region" description="Low complexity" evidence="1">
    <location>
        <begin position="165"/>
        <end position="188"/>
    </location>
</feature>
<feature type="region of interest" description="Disordered" evidence="1">
    <location>
        <begin position="1"/>
        <end position="20"/>
    </location>
</feature>
<dbReference type="EMBL" id="JACCAB010000001">
    <property type="protein sequence ID" value="NYG07598.1"/>
    <property type="molecule type" value="Genomic_DNA"/>
</dbReference>
<protein>
    <recommendedName>
        <fullName evidence="4">Antitoxin protein of toxin-antitoxin system</fullName>
    </recommendedName>
</protein>
<gene>
    <name evidence="2" type="ORF">BJ986_002085</name>
</gene>
<dbReference type="Pfam" id="PF14013">
    <property type="entry name" value="MT0933_antitox"/>
    <property type="match status" value="1"/>
</dbReference>
<accession>A0A852WF14</accession>
<dbReference type="RefSeq" id="WP_179421926.1">
    <property type="nucleotide sequence ID" value="NZ_JACCAB010000001.1"/>
</dbReference>
<comment type="caution">
    <text evidence="2">The sequence shown here is derived from an EMBL/GenBank/DDBJ whole genome shotgun (WGS) entry which is preliminary data.</text>
</comment>
<reference evidence="2 3" key="1">
    <citation type="submission" date="2020-07" db="EMBL/GenBank/DDBJ databases">
        <title>Sequencing the genomes of 1000 actinobacteria strains.</title>
        <authorList>
            <person name="Klenk H.-P."/>
        </authorList>
    </citation>
    <scope>NUCLEOTIDE SEQUENCE [LARGE SCALE GENOMIC DNA]</scope>
    <source>
        <strain evidence="2 3">DSM 23987</strain>
    </source>
</reference>
<feature type="region of interest" description="Disordered" evidence="1">
    <location>
        <begin position="37"/>
        <end position="188"/>
    </location>
</feature>
<evidence type="ECO:0000313" key="2">
    <source>
        <dbReference type="EMBL" id="NYG07598.1"/>
    </source>
</evidence>
<sequence length="188" mass="18759">MTMAGGWLDKIKDLAKGNPQQAETVIEKVEDLVDKQTGGKYADQVEQGAGALREQLGLPAEQPAPAPTPAPEPAPTPAPEPPPAPAPAPSPGGPAPSEPAPDRPSWDEPAPTTPAPNPSPATGDPQPGSSDGPLIPGEPQQPGQPGGPLDPGQLPGYGAGASGSTVPEPGPDTGETTEGTKELPPFGR</sequence>
<dbReference type="AlphaFoldDB" id="A0A852WF14"/>
<feature type="compositionally biased region" description="Pro residues" evidence="1">
    <location>
        <begin position="62"/>
        <end position="99"/>
    </location>
</feature>
<evidence type="ECO:0000256" key="1">
    <source>
        <dbReference type="SAM" id="MobiDB-lite"/>
    </source>
</evidence>
<evidence type="ECO:0000313" key="3">
    <source>
        <dbReference type="Proteomes" id="UP000573599"/>
    </source>
</evidence>
<evidence type="ECO:0008006" key="4">
    <source>
        <dbReference type="Google" id="ProtNLM"/>
    </source>
</evidence>
<organism evidence="2 3">
    <name type="scientific">Pedococcus badiiscoriae</name>
    <dbReference type="NCBI Taxonomy" id="642776"/>
    <lineage>
        <taxon>Bacteria</taxon>
        <taxon>Bacillati</taxon>
        <taxon>Actinomycetota</taxon>
        <taxon>Actinomycetes</taxon>
        <taxon>Micrococcales</taxon>
        <taxon>Intrasporangiaceae</taxon>
        <taxon>Pedococcus</taxon>
    </lineage>
</organism>
<feature type="compositionally biased region" description="Low complexity" evidence="1">
    <location>
        <begin position="132"/>
        <end position="143"/>
    </location>
</feature>
<dbReference type="InterPro" id="IPR028037">
    <property type="entry name" value="Antitoxin_Rv0909/MT0933"/>
</dbReference>